<evidence type="ECO:0000313" key="1">
    <source>
        <dbReference type="EMBL" id="EFN54125.1"/>
    </source>
</evidence>
<keyword evidence="2" id="KW-1185">Reference proteome</keyword>
<feature type="non-terminal residue" evidence="1">
    <location>
        <position position="1"/>
    </location>
</feature>
<evidence type="ECO:0000313" key="2">
    <source>
        <dbReference type="Proteomes" id="UP000008141"/>
    </source>
</evidence>
<gene>
    <name evidence="1" type="ORF">CHLNCDRAFT_9200</name>
</gene>
<dbReference type="Pfam" id="PF13692">
    <property type="entry name" value="Glyco_trans_1_4"/>
    <property type="match status" value="1"/>
</dbReference>
<dbReference type="EMBL" id="GL433848">
    <property type="protein sequence ID" value="EFN54125.1"/>
    <property type="molecule type" value="Genomic_DNA"/>
</dbReference>
<dbReference type="InParanoid" id="E1ZIB2"/>
<dbReference type="eggNOG" id="ENOG502QU9I">
    <property type="taxonomic scope" value="Eukaryota"/>
</dbReference>
<dbReference type="KEGG" id="cvr:CHLNCDRAFT_9200"/>
<accession>E1ZIB2</accession>
<organism evidence="2">
    <name type="scientific">Chlorella variabilis</name>
    <name type="common">Green alga</name>
    <dbReference type="NCBI Taxonomy" id="554065"/>
    <lineage>
        <taxon>Eukaryota</taxon>
        <taxon>Viridiplantae</taxon>
        <taxon>Chlorophyta</taxon>
        <taxon>core chlorophytes</taxon>
        <taxon>Trebouxiophyceae</taxon>
        <taxon>Chlorellales</taxon>
        <taxon>Chlorellaceae</taxon>
        <taxon>Chlorella clade</taxon>
        <taxon>Chlorella</taxon>
    </lineage>
</organism>
<protein>
    <recommendedName>
        <fullName evidence="3">Glycosyltransferase</fullName>
    </recommendedName>
</protein>
<evidence type="ECO:0008006" key="3">
    <source>
        <dbReference type="Google" id="ProtNLM"/>
    </source>
</evidence>
<dbReference type="AlphaFoldDB" id="E1ZIB2"/>
<dbReference type="STRING" id="554065.E1ZIB2"/>
<proteinExistence type="predicted"/>
<name>E1ZIB2_CHLVA</name>
<dbReference type="OrthoDB" id="426882at2759"/>
<dbReference type="Gene3D" id="3.40.50.2000">
    <property type="entry name" value="Glycogen Phosphorylase B"/>
    <property type="match status" value="1"/>
</dbReference>
<dbReference type="GeneID" id="17353791"/>
<dbReference type="OMA" id="EEQFGWR"/>
<dbReference type="Proteomes" id="UP000008141">
    <property type="component" value="Unassembled WGS sequence"/>
</dbReference>
<dbReference type="SUPFAM" id="SSF53756">
    <property type="entry name" value="UDP-Glycosyltransferase/glycogen phosphorylase"/>
    <property type="match status" value="1"/>
</dbReference>
<reference evidence="1 2" key="1">
    <citation type="journal article" date="2010" name="Plant Cell">
        <title>The Chlorella variabilis NC64A genome reveals adaptation to photosymbiosis, coevolution with viruses, and cryptic sex.</title>
        <authorList>
            <person name="Blanc G."/>
            <person name="Duncan G."/>
            <person name="Agarkova I."/>
            <person name="Borodovsky M."/>
            <person name="Gurnon J."/>
            <person name="Kuo A."/>
            <person name="Lindquist E."/>
            <person name="Lucas S."/>
            <person name="Pangilinan J."/>
            <person name="Polle J."/>
            <person name="Salamov A."/>
            <person name="Terry A."/>
            <person name="Yamada T."/>
            <person name="Dunigan D.D."/>
            <person name="Grigoriev I.V."/>
            <person name="Claverie J.M."/>
            <person name="Van Etten J.L."/>
        </authorList>
    </citation>
    <scope>NUCLEOTIDE SEQUENCE [LARGE SCALE GENOMIC DNA]</scope>
    <source>
        <strain evidence="1 2">NC64A</strain>
    </source>
</reference>
<feature type="non-terminal residue" evidence="1">
    <location>
        <position position="424"/>
    </location>
</feature>
<sequence length="424" mass="46258">VLFLSPVWPERTSSAAGVRTSDLLEAFCRRGWRAAYASSSTPNEHTAALQAAGVAAFQCQPNRESQLADILAAVQPTAVVFDRFYSEEAYSFRTRELAPGAMRLLDMQDFHALRGGRQRLAEAGAAMEAVQACRPDAVAPDCLRELAAIHRSDLVLVCSPVELQLLIGHYGVPASKVVLAPFFAPPSPHTSVAGAAGPDQACPSHAERKHFLMIGNWRHPPNLDSARWACSEIWPALRAALPSEHRDAQLHMYGSYAAGAAQQLHRPKEGVHMKGFAPSLDIMLRYRVLLAPLRYGAGLKGKVVDSWWHGLPVATTPIGAEGMTGAAAAPAWGGLCGATSAGGIATAAALLYSDQRLWQVCQQRGFELLQMLYDRDRNLGRVLEAVAATAEQLEVLRQQDFVGQMLWQQQLRATDYFSRWIELK</sequence>
<dbReference type="RefSeq" id="XP_005846227.1">
    <property type="nucleotide sequence ID" value="XM_005846165.1"/>
</dbReference>